<feature type="region of interest" description="Disordered" evidence="1">
    <location>
        <begin position="92"/>
        <end position="135"/>
    </location>
</feature>
<accession>A0A8D8MXS2</accession>
<dbReference type="EMBL" id="HBUE01337385">
    <property type="protein sequence ID" value="CAG6596842.1"/>
    <property type="molecule type" value="Transcribed_RNA"/>
</dbReference>
<organism evidence="2">
    <name type="scientific">Culex pipiens</name>
    <name type="common">House mosquito</name>
    <dbReference type="NCBI Taxonomy" id="7175"/>
    <lineage>
        <taxon>Eukaryota</taxon>
        <taxon>Metazoa</taxon>
        <taxon>Ecdysozoa</taxon>
        <taxon>Arthropoda</taxon>
        <taxon>Hexapoda</taxon>
        <taxon>Insecta</taxon>
        <taxon>Pterygota</taxon>
        <taxon>Neoptera</taxon>
        <taxon>Endopterygota</taxon>
        <taxon>Diptera</taxon>
        <taxon>Nematocera</taxon>
        <taxon>Culicoidea</taxon>
        <taxon>Culicidae</taxon>
        <taxon>Culicinae</taxon>
        <taxon>Culicini</taxon>
        <taxon>Culex</taxon>
        <taxon>Culex</taxon>
    </lineage>
</organism>
<evidence type="ECO:0000313" key="2">
    <source>
        <dbReference type="EMBL" id="CAG6544704.1"/>
    </source>
</evidence>
<proteinExistence type="predicted"/>
<dbReference type="EMBL" id="HBUE01230594">
    <property type="protein sequence ID" value="CAG6544704.1"/>
    <property type="molecule type" value="Transcribed_RNA"/>
</dbReference>
<evidence type="ECO:0000256" key="1">
    <source>
        <dbReference type="SAM" id="MobiDB-lite"/>
    </source>
</evidence>
<reference evidence="2" key="1">
    <citation type="submission" date="2021-05" db="EMBL/GenBank/DDBJ databases">
        <authorList>
            <person name="Alioto T."/>
            <person name="Alioto T."/>
            <person name="Gomez Garrido J."/>
        </authorList>
    </citation>
    <scope>NUCLEOTIDE SEQUENCE</scope>
</reference>
<feature type="region of interest" description="Disordered" evidence="1">
    <location>
        <begin position="27"/>
        <end position="77"/>
    </location>
</feature>
<sequence>MCHHHADLPGTVAHVRRTRHRTLQLEADSPRRHPARLQGLGRPGRLERRLLPDPQGHHRRGHERARTAISRTAPVQHQRALVRVRQVLLRPANPRRSERTLLPHGTPLEGARPEAGSDEPRHAGQGHGGGAQERHEKVVLDRQHPPAGQRAAQCGHPVVIRCGALLSISLLEVRVCGSVRACVPGAFPSCFMLKASVWLRGF</sequence>
<name>A0A8D8MXS2_CULPI</name>
<protein>
    <submittedName>
        <fullName evidence="2">(northern house mosquito) hypothetical protein</fullName>
    </submittedName>
</protein>
<dbReference type="AlphaFoldDB" id="A0A8D8MXS2"/>